<feature type="region of interest" description="Disordered" evidence="2">
    <location>
        <begin position="19"/>
        <end position="45"/>
    </location>
</feature>
<comment type="similarity">
    <text evidence="1">Belongs to the SRR1 family.</text>
</comment>
<name>A0A9P6QJT7_9FUNG</name>
<dbReference type="InterPro" id="IPR012942">
    <property type="entry name" value="SRR1-like"/>
</dbReference>
<feature type="domain" description="SRR1-like" evidence="3">
    <location>
        <begin position="47"/>
        <end position="206"/>
    </location>
</feature>
<dbReference type="GO" id="GO:0005737">
    <property type="term" value="C:cytoplasm"/>
    <property type="evidence" value="ECO:0007669"/>
    <property type="project" value="TreeGrafter"/>
</dbReference>
<protein>
    <recommendedName>
        <fullName evidence="3">SRR1-like domain-containing protein</fullName>
    </recommendedName>
</protein>
<dbReference type="EMBL" id="JAAAJB010000036">
    <property type="protein sequence ID" value="KAG0268994.1"/>
    <property type="molecule type" value="Genomic_DNA"/>
</dbReference>
<dbReference type="AlphaFoldDB" id="A0A9P6QJT7"/>
<evidence type="ECO:0000256" key="2">
    <source>
        <dbReference type="SAM" id="MobiDB-lite"/>
    </source>
</evidence>
<keyword evidence="5" id="KW-1185">Reference proteome</keyword>
<evidence type="ECO:0000313" key="5">
    <source>
        <dbReference type="Proteomes" id="UP000807716"/>
    </source>
</evidence>
<organism evidence="4 5">
    <name type="scientific">Actinomortierella ambigua</name>
    <dbReference type="NCBI Taxonomy" id="1343610"/>
    <lineage>
        <taxon>Eukaryota</taxon>
        <taxon>Fungi</taxon>
        <taxon>Fungi incertae sedis</taxon>
        <taxon>Mucoromycota</taxon>
        <taxon>Mortierellomycotina</taxon>
        <taxon>Mortierellomycetes</taxon>
        <taxon>Mortierellales</taxon>
        <taxon>Mortierellaceae</taxon>
        <taxon>Actinomortierella</taxon>
    </lineage>
</organism>
<gene>
    <name evidence="4" type="ORF">DFQ27_005099</name>
</gene>
<dbReference type="PANTHER" id="PTHR28626:SF3">
    <property type="entry name" value="SRR1-LIKE PROTEIN"/>
    <property type="match status" value="1"/>
</dbReference>
<dbReference type="PANTHER" id="PTHR28626">
    <property type="entry name" value="SRR1-LIKE PROTEIN"/>
    <property type="match status" value="1"/>
</dbReference>
<dbReference type="Proteomes" id="UP000807716">
    <property type="component" value="Unassembled WGS sequence"/>
</dbReference>
<accession>A0A9P6QJT7</accession>
<evidence type="ECO:0000259" key="3">
    <source>
        <dbReference type="Pfam" id="PF07985"/>
    </source>
</evidence>
<dbReference type="InterPro" id="IPR040044">
    <property type="entry name" value="SRR1L"/>
</dbReference>
<dbReference type="GO" id="GO:0005634">
    <property type="term" value="C:nucleus"/>
    <property type="evidence" value="ECO:0007669"/>
    <property type="project" value="TreeGrafter"/>
</dbReference>
<evidence type="ECO:0000256" key="1">
    <source>
        <dbReference type="ARBA" id="ARBA00009856"/>
    </source>
</evidence>
<reference evidence="4" key="1">
    <citation type="journal article" date="2020" name="Fungal Divers.">
        <title>Resolving the Mortierellaceae phylogeny through synthesis of multi-gene phylogenetics and phylogenomics.</title>
        <authorList>
            <person name="Vandepol N."/>
            <person name="Liber J."/>
            <person name="Desiro A."/>
            <person name="Na H."/>
            <person name="Kennedy M."/>
            <person name="Barry K."/>
            <person name="Grigoriev I.V."/>
            <person name="Miller A.N."/>
            <person name="O'Donnell K."/>
            <person name="Stajich J.E."/>
            <person name="Bonito G."/>
        </authorList>
    </citation>
    <scope>NUCLEOTIDE SEQUENCE</scope>
    <source>
        <strain evidence="4">BC1065</strain>
    </source>
</reference>
<feature type="compositionally biased region" description="Basic and acidic residues" evidence="2">
    <location>
        <begin position="19"/>
        <end position="35"/>
    </location>
</feature>
<proteinExistence type="inferred from homology"/>
<evidence type="ECO:0000313" key="4">
    <source>
        <dbReference type="EMBL" id="KAG0268994.1"/>
    </source>
</evidence>
<sequence length="229" mass="25836">MLDLITLRLSHPCKTICEKTESPDSHDSNHEKKATVGDSVNPQTTITSPTVESLVCYGIGSVEGSRNAQFQLSLALELKDMLKIESKICISDPAMTQLDIEIAKALDMHVLDKDEALPSNIAVDKTVLYFMPHCPKGLYSHILEKNWTRQGLNRTVILGNRFSMYHERTIARQAPFIFPALAIAEEYTLPLIKFEDNTVFNDLAIHVFPHHHELPDLDVSEREVDPEML</sequence>
<dbReference type="Pfam" id="PF07985">
    <property type="entry name" value="SRR1"/>
    <property type="match status" value="1"/>
</dbReference>
<comment type="caution">
    <text evidence="4">The sequence shown here is derived from an EMBL/GenBank/DDBJ whole genome shotgun (WGS) entry which is preliminary data.</text>
</comment>
<dbReference type="OrthoDB" id="551431at2759"/>